<organism evidence="1 2">
    <name type="scientific">Blattamonas nauphoetae</name>
    <dbReference type="NCBI Taxonomy" id="2049346"/>
    <lineage>
        <taxon>Eukaryota</taxon>
        <taxon>Metamonada</taxon>
        <taxon>Preaxostyla</taxon>
        <taxon>Oxymonadida</taxon>
        <taxon>Blattamonas</taxon>
    </lineage>
</organism>
<reference evidence="1 2" key="1">
    <citation type="journal article" date="2022" name="bioRxiv">
        <title>Genomics of Preaxostyla Flagellates Illuminates Evolutionary Transitions and the Path Towards Mitochondrial Loss.</title>
        <authorList>
            <person name="Novak L.V.F."/>
            <person name="Treitli S.C."/>
            <person name="Pyrih J."/>
            <person name="Halakuc P."/>
            <person name="Pipaliya S.V."/>
            <person name="Vacek V."/>
            <person name="Brzon O."/>
            <person name="Soukal P."/>
            <person name="Eme L."/>
            <person name="Dacks J.B."/>
            <person name="Karnkowska A."/>
            <person name="Elias M."/>
            <person name="Hampl V."/>
        </authorList>
    </citation>
    <scope>NUCLEOTIDE SEQUENCE [LARGE SCALE GENOMIC DNA]</scope>
    <source>
        <strain evidence="1">NAU3</strain>
        <tissue evidence="1">Gut</tissue>
    </source>
</reference>
<sequence length="230" mass="26223">MFCIGINFILSTFETIRESSPPFAVLTTLARISLFPQLRISTTSILALYWVFWRSPSAFTLLPSPIFPSSSPHQQYSGLSFLTALTKKLRIVFSEFQTNLPTDPSHLPRYIQLTKDDPFFITRSLDFCSYSFILPTLLLKATPPIEVDSKIIRELILFVIGSLASILSNTQPSTISSLLFPPTLLQPLRWFLELTHKYPHKISFQTIILDDPSFPDLILNSLKLDQEIIR</sequence>
<proteinExistence type="predicted"/>
<keyword evidence="2" id="KW-1185">Reference proteome</keyword>
<evidence type="ECO:0000313" key="1">
    <source>
        <dbReference type="EMBL" id="KAK2944513.1"/>
    </source>
</evidence>
<dbReference type="Proteomes" id="UP001281761">
    <property type="component" value="Unassembled WGS sequence"/>
</dbReference>
<evidence type="ECO:0000313" key="2">
    <source>
        <dbReference type="Proteomes" id="UP001281761"/>
    </source>
</evidence>
<name>A0ABQ9WYB9_9EUKA</name>
<comment type="caution">
    <text evidence="1">The sequence shown here is derived from an EMBL/GenBank/DDBJ whole genome shotgun (WGS) entry which is preliminary data.</text>
</comment>
<gene>
    <name evidence="1" type="ORF">BLNAU_20562</name>
</gene>
<protein>
    <submittedName>
        <fullName evidence="1">Uncharacterized protein</fullName>
    </submittedName>
</protein>
<dbReference type="EMBL" id="JARBJD010000295">
    <property type="protein sequence ID" value="KAK2944513.1"/>
    <property type="molecule type" value="Genomic_DNA"/>
</dbReference>
<accession>A0ABQ9WYB9</accession>